<evidence type="ECO:0000259" key="1">
    <source>
        <dbReference type="PROSITE" id="PS50164"/>
    </source>
</evidence>
<dbReference type="InterPro" id="IPR035901">
    <property type="entry name" value="GIY-YIG_endonuc_sf"/>
</dbReference>
<proteinExistence type="predicted"/>
<keyword evidence="2" id="KW-0378">Hydrolase</keyword>
<dbReference type="SMART" id="SM00465">
    <property type="entry name" value="GIYc"/>
    <property type="match status" value="1"/>
</dbReference>
<evidence type="ECO:0000313" key="2">
    <source>
        <dbReference type="EMBL" id="AYV78682.1"/>
    </source>
</evidence>
<reference evidence="2" key="1">
    <citation type="submission" date="2018-10" db="EMBL/GenBank/DDBJ databases">
        <title>Hidden diversity of soil giant viruses.</title>
        <authorList>
            <person name="Schulz F."/>
            <person name="Alteio L."/>
            <person name="Goudeau D."/>
            <person name="Ryan E.M."/>
            <person name="Malmstrom R.R."/>
            <person name="Blanchard J."/>
            <person name="Woyke T."/>
        </authorList>
    </citation>
    <scope>NUCLEOTIDE SEQUENCE</scope>
    <source>
        <strain evidence="2">EDV1</strain>
    </source>
</reference>
<feature type="domain" description="GIY-YIG" evidence="1">
    <location>
        <begin position="1"/>
        <end position="105"/>
    </location>
</feature>
<keyword evidence="2" id="KW-0255">Endonuclease</keyword>
<dbReference type="GO" id="GO:0004519">
    <property type="term" value="F:endonuclease activity"/>
    <property type="evidence" value="ECO:0007669"/>
    <property type="project" value="UniProtKB-KW"/>
</dbReference>
<organism evidence="2">
    <name type="scientific">Edafosvirus sp</name>
    <dbReference type="NCBI Taxonomy" id="2487765"/>
    <lineage>
        <taxon>Viruses</taxon>
        <taxon>Varidnaviria</taxon>
        <taxon>Bamfordvirae</taxon>
        <taxon>Nucleocytoviricota</taxon>
        <taxon>Megaviricetes</taxon>
        <taxon>Imitervirales</taxon>
        <taxon>Mimiviridae</taxon>
        <taxon>Klosneuvirinae</taxon>
    </lineage>
</organism>
<dbReference type="InterPro" id="IPR000305">
    <property type="entry name" value="GIY-YIG_endonuc"/>
</dbReference>
<keyword evidence="2" id="KW-0540">Nuclease</keyword>
<protein>
    <submittedName>
        <fullName evidence="2">GIY-YIG-like endonuclease</fullName>
    </submittedName>
</protein>
<dbReference type="Gene3D" id="3.40.1440.10">
    <property type="entry name" value="GIY-YIG endonuclease"/>
    <property type="match status" value="1"/>
</dbReference>
<name>A0A3G4ZUU3_9VIRU</name>
<dbReference type="SUPFAM" id="SSF82771">
    <property type="entry name" value="GIY-YIG endonuclease"/>
    <property type="match status" value="1"/>
</dbReference>
<gene>
    <name evidence="2" type="ORF">Edafosvirus24_8</name>
</gene>
<accession>A0A3G4ZUU3</accession>
<dbReference type="CDD" id="cd10443">
    <property type="entry name" value="GIY-YIG_HE_Tlr8p_PBC-V_like"/>
    <property type="match status" value="1"/>
</dbReference>
<dbReference type="PROSITE" id="PS50164">
    <property type="entry name" value="GIY_YIG"/>
    <property type="match status" value="1"/>
</dbReference>
<sequence>MKGLIYLVTNKINNKIYIGKTKTHYGDGKEFGVDGRFDVHFKNAKSTAKKTRNECPRFYNAIRKYGDENFSIETLLTCEVDEYDDKETEMIAKYDATNRDIGYNIALGGRGCAVQNVSEEARQAISKAHDPNGMHNIREIRKKNILIGYRVKRKNKCVTYTKQFSSTKNTVEENLELAKKWLDDLKLTDYKCPIIKYNKSNDLPKYIMQKKDKKGKCVGYRIQMPKTKEKIIMNKSKTLEELLAMAIEYKEEYTKTLNAK</sequence>
<dbReference type="EMBL" id="MK072089">
    <property type="protein sequence ID" value="AYV78682.1"/>
    <property type="molecule type" value="Genomic_DNA"/>
</dbReference>